<dbReference type="GO" id="GO:0003677">
    <property type="term" value="F:DNA binding"/>
    <property type="evidence" value="ECO:0007669"/>
    <property type="project" value="InterPro"/>
</dbReference>
<dbReference type="EMBL" id="CP050467">
    <property type="protein sequence ID" value="UTZ27714.1"/>
    <property type="molecule type" value="Genomic_DNA"/>
</dbReference>
<reference evidence="1" key="1">
    <citation type="submission" date="2020-03" db="EMBL/GenBank/DDBJ databases">
        <title>Five strains of Vibrio campbellii isolated from Mariana Trench.</title>
        <authorList>
            <person name="Liang J."/>
            <person name="Zhang X.-H."/>
        </authorList>
    </citation>
    <scope>NUCLEOTIDE SEQUENCE</scope>
    <source>
        <strain evidence="1">LJC014</strain>
    </source>
</reference>
<dbReference type="RefSeq" id="WP_012127711.1">
    <property type="nucleotide sequence ID" value="NZ_CP050467.1"/>
</dbReference>
<dbReference type="InterPro" id="IPR009679">
    <property type="entry name" value="Phage_186_CII-like"/>
</dbReference>
<dbReference type="InterPro" id="IPR048188">
    <property type="entry name" value="YmfL-like"/>
</dbReference>
<gene>
    <name evidence="1" type="ORF">HB761_13730</name>
</gene>
<dbReference type="Proteomes" id="UP001058687">
    <property type="component" value="Chromosome 1"/>
</dbReference>
<evidence type="ECO:0000313" key="2">
    <source>
        <dbReference type="Proteomes" id="UP001058687"/>
    </source>
</evidence>
<dbReference type="OMA" id="LQLEYGC"/>
<proteinExistence type="predicted"/>
<organism evidence="1 2">
    <name type="scientific">Vibrio campbellii</name>
    <dbReference type="NCBI Taxonomy" id="680"/>
    <lineage>
        <taxon>Bacteria</taxon>
        <taxon>Pseudomonadati</taxon>
        <taxon>Pseudomonadota</taxon>
        <taxon>Gammaproteobacteria</taxon>
        <taxon>Vibrionales</taxon>
        <taxon>Vibrionaceae</taxon>
        <taxon>Vibrio</taxon>
    </lineage>
</organism>
<accession>A0AAE9SKC7</accession>
<sequence>MVNKKEMVNKTIAGVTGGKEAVAAVLGMSIDIFNNHLYEKKGSRFFSVDELVEMAELTNTPYVAEYFANRVSCMVVEQPDVAELDTVDMFDCHLHLNAVKGLLDRTIEEAKEDGVFDARERALIAQLKAEYHATFEAFMLKLDALYAEVV</sequence>
<evidence type="ECO:0008006" key="3">
    <source>
        <dbReference type="Google" id="ProtNLM"/>
    </source>
</evidence>
<dbReference type="NCBIfam" id="NF041471">
    <property type="entry name" value="phage_reg_YmfL"/>
    <property type="match status" value="1"/>
</dbReference>
<name>A0AAE9SKC7_9VIBR</name>
<dbReference type="Pfam" id="PF06892">
    <property type="entry name" value="Phage_CP76"/>
    <property type="match status" value="1"/>
</dbReference>
<evidence type="ECO:0000313" key="1">
    <source>
        <dbReference type="EMBL" id="UTZ27714.1"/>
    </source>
</evidence>
<dbReference type="AlphaFoldDB" id="A0AAE9SKC7"/>
<protein>
    <recommendedName>
        <fullName evidence="3">Phage protein</fullName>
    </recommendedName>
</protein>